<dbReference type="AlphaFoldDB" id="A0A8J2L4D9"/>
<sequence length="255" mass="28794">MFRNVEVVTVDRVQVWQDPLFPSDESSRVLPPAANMLLTSLSFLGDCTFELPLDWPGILQQCPQLQEIQLDEVRISQVNNFVAALSLFTPKQLERLRVRKLTLVPQNDPLEELLENGLDDATTNDLSLSINKIQWASALTSILQSVPILELKLRLPYTDDSYDIIQALQGVNESLGSVSLRRASFVSAGESEVFFKPRPWEIPEEQWIQLPFVHTVEIVHNLVDSLDEIKHVFPGLEKLSVFIIPTEIRGGKGKP</sequence>
<name>A0A8J2L4D9_9HEXA</name>
<evidence type="ECO:0000313" key="1">
    <source>
        <dbReference type="EMBL" id="CAG7815194.1"/>
    </source>
</evidence>
<gene>
    <name evidence="1" type="ORF">AFUS01_LOCUS25892</name>
</gene>
<dbReference type="EMBL" id="CAJVCH010338515">
    <property type="protein sequence ID" value="CAG7815194.1"/>
    <property type="molecule type" value="Genomic_DNA"/>
</dbReference>
<comment type="caution">
    <text evidence="1">The sequence shown here is derived from an EMBL/GenBank/DDBJ whole genome shotgun (WGS) entry which is preliminary data.</text>
</comment>
<keyword evidence="2" id="KW-1185">Reference proteome</keyword>
<proteinExistence type="predicted"/>
<evidence type="ECO:0000313" key="2">
    <source>
        <dbReference type="Proteomes" id="UP000708208"/>
    </source>
</evidence>
<feature type="non-terminal residue" evidence="1">
    <location>
        <position position="1"/>
    </location>
</feature>
<accession>A0A8J2L4D9</accession>
<protein>
    <submittedName>
        <fullName evidence="1">Uncharacterized protein</fullName>
    </submittedName>
</protein>
<dbReference type="Proteomes" id="UP000708208">
    <property type="component" value="Unassembled WGS sequence"/>
</dbReference>
<organism evidence="1 2">
    <name type="scientific">Allacma fusca</name>
    <dbReference type="NCBI Taxonomy" id="39272"/>
    <lineage>
        <taxon>Eukaryota</taxon>
        <taxon>Metazoa</taxon>
        <taxon>Ecdysozoa</taxon>
        <taxon>Arthropoda</taxon>
        <taxon>Hexapoda</taxon>
        <taxon>Collembola</taxon>
        <taxon>Symphypleona</taxon>
        <taxon>Sminthuridae</taxon>
        <taxon>Allacma</taxon>
    </lineage>
</organism>
<reference evidence="1" key="1">
    <citation type="submission" date="2021-06" db="EMBL/GenBank/DDBJ databases">
        <authorList>
            <person name="Hodson N. C."/>
            <person name="Mongue J. A."/>
            <person name="Jaron S. K."/>
        </authorList>
    </citation>
    <scope>NUCLEOTIDE SEQUENCE</scope>
</reference>